<dbReference type="Pfam" id="PF11399">
    <property type="entry name" value="DUF3192"/>
    <property type="match status" value="1"/>
</dbReference>
<gene>
    <name evidence="1" type="ORF">ACFSQ3_15170</name>
</gene>
<dbReference type="RefSeq" id="WP_380870433.1">
    <property type="nucleotide sequence ID" value="NZ_JBHUMA010000009.1"/>
</dbReference>
<dbReference type="Proteomes" id="UP001597393">
    <property type="component" value="Unassembled WGS sequence"/>
</dbReference>
<sequence>MRKTSLFLPLLTALLFFSGCGLMKQQIALNMADVRIGMQKEEVMEMLGRPQMVVSAYTTEAGDVIEVLEYVRYEHNSLTDQNEVRPIWTYFINNELFEWGPGESWELDSAFRRSLMNRSRDYQTKRSRL</sequence>
<comment type="caution">
    <text evidence="1">The sequence shown here is derived from an EMBL/GenBank/DDBJ whole genome shotgun (WGS) entry which is preliminary data.</text>
</comment>
<organism evidence="1 2">
    <name type="scientific">Sphingobacterium corticis</name>
    <dbReference type="NCBI Taxonomy" id="1812823"/>
    <lineage>
        <taxon>Bacteria</taxon>
        <taxon>Pseudomonadati</taxon>
        <taxon>Bacteroidota</taxon>
        <taxon>Sphingobacteriia</taxon>
        <taxon>Sphingobacteriales</taxon>
        <taxon>Sphingobacteriaceae</taxon>
        <taxon>Sphingobacterium</taxon>
    </lineage>
</organism>
<name>A0ABW5NQK1_9SPHI</name>
<accession>A0ABW5NQK1</accession>
<proteinExistence type="predicted"/>
<evidence type="ECO:0000313" key="1">
    <source>
        <dbReference type="EMBL" id="MFD2600293.1"/>
    </source>
</evidence>
<dbReference type="InterPro" id="IPR021534">
    <property type="entry name" value="DUF3192"/>
</dbReference>
<evidence type="ECO:0000313" key="2">
    <source>
        <dbReference type="Proteomes" id="UP001597393"/>
    </source>
</evidence>
<protein>
    <submittedName>
        <fullName evidence="1">DUF3192 domain-containing protein</fullName>
    </submittedName>
</protein>
<reference evidence="2" key="1">
    <citation type="journal article" date="2019" name="Int. J. Syst. Evol. Microbiol.">
        <title>The Global Catalogue of Microorganisms (GCM) 10K type strain sequencing project: providing services to taxonomists for standard genome sequencing and annotation.</title>
        <authorList>
            <consortium name="The Broad Institute Genomics Platform"/>
            <consortium name="The Broad Institute Genome Sequencing Center for Infectious Disease"/>
            <person name="Wu L."/>
            <person name="Ma J."/>
        </authorList>
    </citation>
    <scope>NUCLEOTIDE SEQUENCE [LARGE SCALE GENOMIC DNA]</scope>
    <source>
        <strain evidence="2">KCTC 42248</strain>
    </source>
</reference>
<dbReference type="PROSITE" id="PS51257">
    <property type="entry name" value="PROKAR_LIPOPROTEIN"/>
    <property type="match status" value="1"/>
</dbReference>
<dbReference type="EMBL" id="JBHUMA010000009">
    <property type="protein sequence ID" value="MFD2600293.1"/>
    <property type="molecule type" value="Genomic_DNA"/>
</dbReference>
<keyword evidence="2" id="KW-1185">Reference proteome</keyword>